<evidence type="ECO:0000256" key="4">
    <source>
        <dbReference type="SAM" id="MobiDB-lite"/>
    </source>
</evidence>
<evidence type="ECO:0000256" key="3">
    <source>
        <dbReference type="ARBA" id="ARBA00023002"/>
    </source>
</evidence>
<gene>
    <name evidence="7" type="ORF">PS2015_1470</name>
</gene>
<protein>
    <submittedName>
        <fullName evidence="7">Quinate/shikimate dehydrogenase, putative</fullName>
    </submittedName>
</protein>
<dbReference type="Gene3D" id="2.140.10.10">
    <property type="entry name" value="Quinoprotein alcohol dehydrogenase-like superfamily"/>
    <property type="match status" value="1"/>
</dbReference>
<keyword evidence="3" id="KW-0560">Oxidoreductase</keyword>
<evidence type="ECO:0000256" key="1">
    <source>
        <dbReference type="ARBA" id="ARBA00001931"/>
    </source>
</evidence>
<dbReference type="GO" id="GO:0016020">
    <property type="term" value="C:membrane"/>
    <property type="evidence" value="ECO:0007669"/>
    <property type="project" value="InterPro"/>
</dbReference>
<dbReference type="Proteomes" id="UP000065641">
    <property type="component" value="Chromosome"/>
</dbReference>
<dbReference type="EMBL" id="CP013189">
    <property type="protein sequence ID" value="ALO46127.1"/>
    <property type="molecule type" value="Genomic_DNA"/>
</dbReference>
<feature type="domain" description="Pyrrolo-quinoline quinone repeat" evidence="6">
    <location>
        <begin position="37"/>
        <end position="619"/>
    </location>
</feature>
<evidence type="ECO:0000256" key="5">
    <source>
        <dbReference type="SAM" id="SignalP"/>
    </source>
</evidence>
<keyword evidence="5" id="KW-0732">Signal</keyword>
<dbReference type="InterPro" id="IPR017511">
    <property type="entry name" value="PQQ_mDH"/>
</dbReference>
<dbReference type="PANTHER" id="PTHR32303:SF4">
    <property type="entry name" value="QUINOPROTEIN GLUCOSE DEHYDROGENASE"/>
    <property type="match status" value="1"/>
</dbReference>
<evidence type="ECO:0000259" key="6">
    <source>
        <dbReference type="Pfam" id="PF01011"/>
    </source>
</evidence>
<keyword evidence="8" id="KW-1185">Reference proteome</keyword>
<dbReference type="AlphaFoldDB" id="A0A0S2KDQ6"/>
<dbReference type="GO" id="GO:0016614">
    <property type="term" value="F:oxidoreductase activity, acting on CH-OH group of donors"/>
    <property type="evidence" value="ECO:0007669"/>
    <property type="project" value="InterPro"/>
</dbReference>
<accession>A0A0S2KDQ6</accession>
<comment type="cofactor">
    <cofactor evidence="1">
        <name>pyrroloquinoline quinone</name>
        <dbReference type="ChEBI" id="CHEBI:58442"/>
    </cofactor>
</comment>
<comment type="similarity">
    <text evidence="2">Belongs to the bacterial PQQ dehydrogenase family.</text>
</comment>
<evidence type="ECO:0000313" key="8">
    <source>
        <dbReference type="Proteomes" id="UP000065641"/>
    </source>
</evidence>
<feature type="chain" id="PRO_5006601679" evidence="5">
    <location>
        <begin position="33"/>
        <end position="637"/>
    </location>
</feature>
<feature type="signal peptide" evidence="5">
    <location>
        <begin position="1"/>
        <end position="32"/>
    </location>
</feature>
<dbReference type="InterPro" id="IPR018391">
    <property type="entry name" value="PQQ_b-propeller_rpt"/>
</dbReference>
<dbReference type="Pfam" id="PF01011">
    <property type="entry name" value="PQQ"/>
    <property type="match status" value="1"/>
</dbReference>
<feature type="compositionally biased region" description="Pro residues" evidence="4">
    <location>
        <begin position="398"/>
        <end position="407"/>
    </location>
</feature>
<name>A0A0S2KDQ6_9GAMM</name>
<dbReference type="KEGG" id="pspi:PS2015_1470"/>
<proteinExistence type="inferred from homology"/>
<dbReference type="STRING" id="1249552.PS2015_1470"/>
<dbReference type="SMART" id="SM00564">
    <property type="entry name" value="PQQ"/>
    <property type="match status" value="4"/>
</dbReference>
<dbReference type="CDD" id="cd10280">
    <property type="entry name" value="PQQ_mGDH"/>
    <property type="match status" value="1"/>
</dbReference>
<feature type="region of interest" description="Disordered" evidence="4">
    <location>
        <begin position="384"/>
        <end position="407"/>
    </location>
</feature>
<evidence type="ECO:0000256" key="2">
    <source>
        <dbReference type="ARBA" id="ARBA00008156"/>
    </source>
</evidence>
<sequence length="637" mass="69549" precursor="true">MPCPDSRVPRIRKSLAWLSTAVVVSVSATATAQTVDWQTYGSDLAASKYVPLEQINASNVNELQIAWSWETPDNELFRQHDNASAGEYKSTPIMIDDTLYVSTSLGQVAAIDAVSGEQRWVFDTGSWQRGRHPNFNNNHRGVAWWDDGIDGRILMAANDGLLWSINARTGQPDAAFGENGVVDLKLGLGRETRIGLYGAISPPTVINDIIVVGSSISDGPLFQDQLPPGHVRGFDARTGEQRWIFHTIPQGEEAGAETWENGAWRTAGATNVWTTMSADPETGYVYLPTSTPNNDWYGAHRLGDNLYAESLVCLDSATGEVVWHFQTVRHGLWDYDLPAAPNLLDININGEIIKAVAQVSKQGFVFVFDRITGEPVWPIEDRAVPQSNVPGERSSPTQPFPSKPPPFEPQGISDATLIDFTPELREQALALIADVDYGPLYTPPSERGVIIFPGYSGGATWTGAATDPETGVMYVPSFSAPRFVRLRKPESGESDFGYIRDRSFDISGPQGLPLIKPPYARITAIDLNRGEHLWMVPHGEGIRQRLINMGIEDPGPVGSFGRNGPLLTKSLLFVAQLDGSRPLIRSYDKQSGAVLSELDLPLPPMGTPMSYMVNGKQFIVMAIGAGPDTRLIGLSLP</sequence>
<dbReference type="PATRIC" id="fig|1249552.3.peg.1474"/>
<evidence type="ECO:0000313" key="7">
    <source>
        <dbReference type="EMBL" id="ALO46127.1"/>
    </source>
</evidence>
<dbReference type="InterPro" id="IPR011047">
    <property type="entry name" value="Quinoprotein_ADH-like_sf"/>
</dbReference>
<dbReference type="PANTHER" id="PTHR32303">
    <property type="entry name" value="QUINOPROTEIN ALCOHOL DEHYDROGENASE (CYTOCHROME C)"/>
    <property type="match status" value="1"/>
</dbReference>
<dbReference type="OrthoDB" id="9794322at2"/>
<dbReference type="InterPro" id="IPR002372">
    <property type="entry name" value="PQQ_rpt_dom"/>
</dbReference>
<reference evidence="7 8" key="1">
    <citation type="submission" date="2015-11" db="EMBL/GenBank/DDBJ databases">
        <authorList>
            <person name="Zhang Y."/>
            <person name="Guo Z."/>
        </authorList>
    </citation>
    <scope>NUCLEOTIDE SEQUENCE [LARGE SCALE GENOMIC DNA]</scope>
    <source>
        <strain evidence="7 8">KCTC 32221</strain>
    </source>
</reference>
<dbReference type="SUPFAM" id="SSF50998">
    <property type="entry name" value="Quinoprotein alcohol dehydrogenase-like"/>
    <property type="match status" value="1"/>
</dbReference>
<organism evidence="7 8">
    <name type="scientific">Pseudohongiella spirulinae</name>
    <dbReference type="NCBI Taxonomy" id="1249552"/>
    <lineage>
        <taxon>Bacteria</taxon>
        <taxon>Pseudomonadati</taxon>
        <taxon>Pseudomonadota</taxon>
        <taxon>Gammaproteobacteria</taxon>
        <taxon>Pseudomonadales</taxon>
        <taxon>Pseudohongiellaceae</taxon>
        <taxon>Pseudohongiella</taxon>
    </lineage>
</organism>
<dbReference type="GO" id="GO:0048038">
    <property type="term" value="F:quinone binding"/>
    <property type="evidence" value="ECO:0007669"/>
    <property type="project" value="InterPro"/>
</dbReference>